<accession>A0A7S0EPR5</accession>
<dbReference type="AlphaFoldDB" id="A0A7S0EPR5"/>
<dbReference type="InterPro" id="IPR003774">
    <property type="entry name" value="AlgH-like"/>
</dbReference>
<dbReference type="SUPFAM" id="SSF143456">
    <property type="entry name" value="VC0467-like"/>
    <property type="match status" value="1"/>
</dbReference>
<organism evidence="1">
    <name type="scientific">Hanusia phi</name>
    <dbReference type="NCBI Taxonomy" id="3032"/>
    <lineage>
        <taxon>Eukaryota</taxon>
        <taxon>Cryptophyceae</taxon>
        <taxon>Pyrenomonadales</taxon>
        <taxon>Geminigeraceae</taxon>
        <taxon>Hanusia</taxon>
    </lineage>
</organism>
<reference evidence="1" key="1">
    <citation type="submission" date="2021-01" db="EMBL/GenBank/DDBJ databases">
        <authorList>
            <person name="Corre E."/>
            <person name="Pelletier E."/>
            <person name="Niang G."/>
            <person name="Scheremetjew M."/>
            <person name="Finn R."/>
            <person name="Kale V."/>
            <person name="Holt S."/>
            <person name="Cochrane G."/>
            <person name="Meng A."/>
            <person name="Brown T."/>
            <person name="Cohen L."/>
        </authorList>
    </citation>
    <scope>NUCLEOTIDE SEQUENCE</scope>
    <source>
        <strain evidence="1">CCMP325</strain>
    </source>
</reference>
<protein>
    <submittedName>
        <fullName evidence="1">Uncharacterized protein</fullName>
    </submittedName>
</protein>
<name>A0A7S0EPR5_9CRYP</name>
<dbReference type="PANTHER" id="PTHR31984:SF17">
    <property type="entry name" value="TRANSCRIPTIONAL REGULATOR"/>
    <property type="match status" value="1"/>
</dbReference>
<sequence>MSSRVIRSFYRILFRTAKQHDKYPGLKALLIAAPGRFYDHRTKSWKPSEDKVATNEQKLIEPYVRRLNGGGNFYLPEVKAVNVIRESFRSPMDGNTNKDLLFDAATGAIKSLERNLAKGREIGIFEQRPPSGGPRYNISLAKESSFMRGQFLLAHPLLSFSLNRGVLIVLKHEEADGTLGVMLNRKTKLKVADLMKTSSARDRSQNVKRGLREFADCPVYKGGGMSSNFISILHPHGDLEGSCKILDGVYWQCDLDAASEKVRRGEAKTSDFKFIMGFAGWGPRQLHGELENHAWLLAKAGNEDTNAAKGEQGTVLPAIDLVYCDAEHLEDFDPDVFQETCDDSANLVWSQAWRSLPGKEHEHIAMLPVF</sequence>
<gene>
    <name evidence="1" type="ORF">HPHI1048_LOCUS14438</name>
</gene>
<dbReference type="PANTHER" id="PTHR31984">
    <property type="entry name" value="TRANSPORTER, PUTATIVE (DUF179)-RELATED"/>
    <property type="match status" value="1"/>
</dbReference>
<evidence type="ECO:0000313" key="1">
    <source>
        <dbReference type="EMBL" id="CAD8491397.1"/>
    </source>
</evidence>
<dbReference type="Gene3D" id="3.40.1740.10">
    <property type="entry name" value="VC0467-like"/>
    <property type="match status" value="1"/>
</dbReference>
<dbReference type="Pfam" id="PF02622">
    <property type="entry name" value="DUF179"/>
    <property type="match status" value="1"/>
</dbReference>
<proteinExistence type="predicted"/>
<dbReference type="EMBL" id="HBEO01021321">
    <property type="protein sequence ID" value="CAD8491397.1"/>
    <property type="molecule type" value="Transcribed_RNA"/>
</dbReference>